<sequence>MTARPETRPAVDDLQALDELTLHHRVSQFLYREARLQDTHDYQGWESLWEDDAIYWIPANGEDIDPEQKMSVIYDNRSRIRVRIEQLLTGRRHTQTPRSALARLISNIEIVDVAGQEVTALANVLIYEDNLRGETHWAARNEYRLRLVDGAFRLVRKKIALVNGAKPIFTLSFLV</sequence>
<dbReference type="Pfam" id="PF00866">
    <property type="entry name" value="Ring_hydroxyl_B"/>
    <property type="match status" value="1"/>
</dbReference>
<organism evidence="3 4">
    <name type="scientific">Bordetella bronchiseptica 253</name>
    <dbReference type="NCBI Taxonomy" id="568707"/>
    <lineage>
        <taxon>Bacteria</taxon>
        <taxon>Pseudomonadati</taxon>
        <taxon>Pseudomonadota</taxon>
        <taxon>Betaproteobacteria</taxon>
        <taxon>Burkholderiales</taxon>
        <taxon>Alcaligenaceae</taxon>
        <taxon>Bordetella</taxon>
    </lineage>
</organism>
<keyword evidence="3" id="KW-0223">Dioxygenase</keyword>
<dbReference type="Gene3D" id="3.10.450.50">
    <property type="match status" value="1"/>
</dbReference>
<dbReference type="GO" id="GO:0051213">
    <property type="term" value="F:dioxygenase activity"/>
    <property type="evidence" value="ECO:0007669"/>
    <property type="project" value="UniProtKB-KW"/>
</dbReference>
<evidence type="ECO:0000256" key="2">
    <source>
        <dbReference type="ARBA" id="ARBA00023002"/>
    </source>
</evidence>
<dbReference type="EMBL" id="HE965806">
    <property type="protein sequence ID" value="CCJ52867.1"/>
    <property type="molecule type" value="Genomic_DNA"/>
</dbReference>
<dbReference type="OrthoDB" id="7062869at2"/>
<dbReference type="PANTHER" id="PTHR41534">
    <property type="entry name" value="BLR3401 PROTEIN"/>
    <property type="match status" value="1"/>
</dbReference>
<dbReference type="RefSeq" id="WP_015063916.1">
    <property type="nucleotide sequence ID" value="NC_019382.1"/>
</dbReference>
<proteinExistence type="inferred from homology"/>
<dbReference type="KEGG" id="bbh:BN112_0949"/>
<evidence type="ECO:0000313" key="3">
    <source>
        <dbReference type="EMBL" id="CCJ52867.1"/>
    </source>
</evidence>
<dbReference type="InterPro" id="IPR032710">
    <property type="entry name" value="NTF2-like_dom_sf"/>
</dbReference>
<dbReference type="Proteomes" id="UP000007564">
    <property type="component" value="Chromosome"/>
</dbReference>
<evidence type="ECO:0000313" key="4">
    <source>
        <dbReference type="Proteomes" id="UP000007564"/>
    </source>
</evidence>
<evidence type="ECO:0000256" key="1">
    <source>
        <dbReference type="ARBA" id="ARBA00009570"/>
    </source>
</evidence>
<keyword evidence="2" id="KW-0560">Oxidoreductase</keyword>
<name>A0A0C6P2K1_BORBO</name>
<dbReference type="HOGENOM" id="CLU_102527_0_0_4"/>
<dbReference type="InterPro" id="IPR000391">
    <property type="entry name" value="Rng_hydr_dOase-bsu"/>
</dbReference>
<dbReference type="AlphaFoldDB" id="A0A0C6P2K1"/>
<dbReference type="CDD" id="cd00667">
    <property type="entry name" value="ring_hydroxylating_dioxygenases_beta"/>
    <property type="match status" value="1"/>
</dbReference>
<gene>
    <name evidence="3" type="ORF">BN112_0949</name>
</gene>
<dbReference type="PANTHER" id="PTHR41534:SF2">
    <property type="entry name" value="3-PHENYLPROPIONATE_CINNAMIC ACID DIOXYGENASE SUBUNIT BETA"/>
    <property type="match status" value="1"/>
</dbReference>
<accession>A0A0C6P2K1</accession>
<dbReference type="SUPFAM" id="SSF54427">
    <property type="entry name" value="NTF2-like"/>
    <property type="match status" value="1"/>
</dbReference>
<comment type="similarity">
    <text evidence="1">Belongs to the bacterial ring-hydroxylating dioxygenase beta subunit family.</text>
</comment>
<protein>
    <submittedName>
        <fullName evidence="3">Putative dioxygenase component</fullName>
    </submittedName>
</protein>
<dbReference type="GO" id="GO:0019380">
    <property type="term" value="P:3-phenylpropionate catabolic process"/>
    <property type="evidence" value="ECO:0007669"/>
    <property type="project" value="TreeGrafter"/>
</dbReference>
<reference evidence="3 4" key="1">
    <citation type="journal article" date="2012" name="BMC Genomics">
        <title>Comparative genomics of the classical Bordetella subspecies: the evolution and exchange of virulence-associated diversity amongst closely related pathogens.</title>
        <authorList>
            <person name="Park J."/>
            <person name="Zhang Y."/>
            <person name="Buboltz A.M."/>
            <person name="Zhang X."/>
            <person name="Schuster S.C."/>
            <person name="Ahuja U."/>
            <person name="Liu M."/>
            <person name="Miller J.F."/>
            <person name="Sebaihia M."/>
            <person name="Bentley S.D."/>
            <person name="Parkhill J."/>
            <person name="Harvill E.T."/>
        </authorList>
    </citation>
    <scope>NUCLEOTIDE SEQUENCE [LARGE SCALE GENOMIC DNA]</scope>
    <source>
        <strain evidence="3 4">253</strain>
    </source>
</reference>